<dbReference type="OMA" id="EHAGRMK"/>
<dbReference type="InterPro" id="IPR040372">
    <property type="entry name" value="YaeB-like"/>
</dbReference>
<organism evidence="5 7">
    <name type="scientific">Polarella glacialis</name>
    <name type="common">Dinoflagellate</name>
    <dbReference type="NCBI Taxonomy" id="89957"/>
    <lineage>
        <taxon>Eukaryota</taxon>
        <taxon>Sar</taxon>
        <taxon>Alveolata</taxon>
        <taxon>Dinophyceae</taxon>
        <taxon>Suessiales</taxon>
        <taxon>Suessiaceae</taxon>
        <taxon>Polarella</taxon>
    </lineage>
</organism>
<dbReference type="Proteomes" id="UP000654075">
    <property type="component" value="Unassembled WGS sequence"/>
</dbReference>
<dbReference type="InterPro" id="IPR036414">
    <property type="entry name" value="YaeB_N_sf"/>
</dbReference>
<evidence type="ECO:0000256" key="1">
    <source>
        <dbReference type="ARBA" id="ARBA00022691"/>
    </source>
</evidence>
<comment type="similarity">
    <text evidence="2">Belongs to the tRNA methyltransferase O family.</text>
</comment>
<dbReference type="InterPro" id="IPR036413">
    <property type="entry name" value="YaeB-like_sf"/>
</dbReference>
<evidence type="ECO:0000313" key="5">
    <source>
        <dbReference type="EMBL" id="CAE8642124.1"/>
    </source>
</evidence>
<gene>
    <name evidence="5" type="ORF">PGLA1383_LOCUS56657</name>
    <name evidence="6" type="ORF">PGLA2088_LOCUS43839</name>
</gene>
<dbReference type="Gene3D" id="2.40.30.70">
    <property type="entry name" value="YaeB-like"/>
    <property type="match status" value="1"/>
</dbReference>
<keyword evidence="1" id="KW-0949">S-adenosyl-L-methionine</keyword>
<dbReference type="Pfam" id="PF01980">
    <property type="entry name" value="TrmO_N"/>
    <property type="match status" value="1"/>
</dbReference>
<proteinExistence type="inferred from homology"/>
<keyword evidence="7" id="KW-1185">Reference proteome</keyword>
<dbReference type="Proteomes" id="UP000626109">
    <property type="component" value="Unassembled WGS sequence"/>
</dbReference>
<dbReference type="EMBL" id="CAJNNV010033112">
    <property type="protein sequence ID" value="CAE8642124.1"/>
    <property type="molecule type" value="Genomic_DNA"/>
</dbReference>
<dbReference type="EMBL" id="CAJNNW010034947">
    <property type="protein sequence ID" value="CAE8724761.1"/>
    <property type="molecule type" value="Genomic_DNA"/>
</dbReference>
<evidence type="ECO:0000259" key="4">
    <source>
        <dbReference type="PROSITE" id="PS51668"/>
    </source>
</evidence>
<dbReference type="PROSITE" id="PS51668">
    <property type="entry name" value="TSAA_2"/>
    <property type="match status" value="1"/>
</dbReference>
<name>A0A813HUJ9_POLGL</name>
<dbReference type="PANTHER" id="PTHR12818:SF0">
    <property type="entry name" value="TRNA (ADENINE(37)-N6)-METHYLTRANSFERASE"/>
    <property type="match status" value="1"/>
</dbReference>
<dbReference type="CDD" id="cd09281">
    <property type="entry name" value="UPF0066"/>
    <property type="match status" value="1"/>
</dbReference>
<dbReference type="PANTHER" id="PTHR12818">
    <property type="entry name" value="TRNA (ADENINE(37)-N6)-METHYLTRANSFERASE"/>
    <property type="match status" value="1"/>
</dbReference>
<dbReference type="SUPFAM" id="SSF118196">
    <property type="entry name" value="YaeB-like"/>
    <property type="match status" value="1"/>
</dbReference>
<feature type="region of interest" description="Disordered" evidence="3">
    <location>
        <begin position="80"/>
        <end position="99"/>
    </location>
</feature>
<evidence type="ECO:0000256" key="3">
    <source>
        <dbReference type="SAM" id="MobiDB-lite"/>
    </source>
</evidence>
<evidence type="ECO:0000313" key="7">
    <source>
        <dbReference type="Proteomes" id="UP000654075"/>
    </source>
</evidence>
<protein>
    <recommendedName>
        <fullName evidence="4">TsaA-like domain-containing protein</fullName>
    </recommendedName>
</protein>
<feature type="domain" description="TsaA-like" evidence="4">
    <location>
        <begin position="126"/>
        <end position="275"/>
    </location>
</feature>
<evidence type="ECO:0000256" key="2">
    <source>
        <dbReference type="ARBA" id="ARBA00033753"/>
    </source>
</evidence>
<dbReference type="AlphaFoldDB" id="A0A813HUJ9"/>
<sequence length="391" mass="42619">MPSPMAFLQYDLTQGQTGQPQSFQHTFKVALVVACAAVLFYFAQRRRLATAAGRAAHGNQARHVLPTSVSELTALIEEERRAHGRTEKRRQDELAGRRNAEEKLRQTVLRSGVNVADSDREATYPIAPIATAQSCFMECGGVPRQPGLASATRAVIQFNPNIGPGSFDGLMAHSHVWVLFVFHCNTNAAKSANSHENGKTFKTQIAPPLLGGSIKVGVLATRTPHHPNPIGLSLARLESVDAARRRVVVCGSDLVDGTPVLDIKPYIPFSDIPRDTVVRVPDFSKDTVEPRTVVISELAEEQLRSPEVAAALRVFAGDVPRLRTALLQVLSVDVGRRPRKMPYINMFDGLAVQCVVAEGGHTEVQTVCRHDGKDRPRATVPPELDIVERGS</sequence>
<accession>A0A813HUJ9</accession>
<evidence type="ECO:0000313" key="6">
    <source>
        <dbReference type="EMBL" id="CAE8724761.1"/>
    </source>
</evidence>
<dbReference type="OrthoDB" id="4882at2759"/>
<reference evidence="5" key="1">
    <citation type="submission" date="2021-02" db="EMBL/GenBank/DDBJ databases">
        <authorList>
            <person name="Dougan E. K."/>
            <person name="Rhodes N."/>
            <person name="Thang M."/>
            <person name="Chan C."/>
        </authorList>
    </citation>
    <scope>NUCLEOTIDE SEQUENCE</scope>
</reference>
<dbReference type="InterPro" id="IPR023370">
    <property type="entry name" value="TrmO-like_N"/>
</dbReference>
<comment type="caution">
    <text evidence="5">The sequence shown here is derived from an EMBL/GenBank/DDBJ whole genome shotgun (WGS) entry which is preliminary data.</text>
</comment>